<evidence type="ECO:0000256" key="1">
    <source>
        <dbReference type="ARBA" id="ARBA00009884"/>
    </source>
</evidence>
<name>A0A1E4T4E3_9ASCO</name>
<dbReference type="AlphaFoldDB" id="A0A1E4T4E3"/>
<dbReference type="GO" id="GO:0016192">
    <property type="term" value="P:vesicle-mediated transport"/>
    <property type="evidence" value="ECO:0007669"/>
    <property type="project" value="InterPro"/>
</dbReference>
<dbReference type="PANTHER" id="PTHR11679">
    <property type="entry name" value="VESICLE PROTEIN SORTING-ASSOCIATED"/>
    <property type="match status" value="1"/>
</dbReference>
<dbReference type="Proteomes" id="UP000094801">
    <property type="component" value="Unassembled WGS sequence"/>
</dbReference>
<dbReference type="InterPro" id="IPR043155">
    <property type="entry name" value="VPS33_dom3b"/>
</dbReference>
<dbReference type="Pfam" id="PF00995">
    <property type="entry name" value="Sec1"/>
    <property type="match status" value="1"/>
</dbReference>
<dbReference type="Gene3D" id="1.25.40.850">
    <property type="match status" value="1"/>
</dbReference>
<evidence type="ECO:0008006" key="4">
    <source>
        <dbReference type="Google" id="ProtNLM"/>
    </source>
</evidence>
<dbReference type="STRING" id="983967.A0A1E4T4E3"/>
<evidence type="ECO:0000313" key="3">
    <source>
        <dbReference type="Proteomes" id="UP000094801"/>
    </source>
</evidence>
<dbReference type="EMBL" id="KV453849">
    <property type="protein sequence ID" value="ODV86637.1"/>
    <property type="molecule type" value="Genomic_DNA"/>
</dbReference>
<reference evidence="3" key="1">
    <citation type="submission" date="2016-04" db="EMBL/GenBank/DDBJ databases">
        <title>Comparative genomics of biotechnologically important yeasts.</title>
        <authorList>
            <consortium name="DOE Joint Genome Institute"/>
            <person name="Riley R."/>
            <person name="Haridas S."/>
            <person name="Wolfe K.H."/>
            <person name="Lopes M.R."/>
            <person name="Hittinger C.T."/>
            <person name="Goker M."/>
            <person name="Salamov A."/>
            <person name="Wisecaver J."/>
            <person name="Long T.M."/>
            <person name="Aerts A.L."/>
            <person name="Barry K."/>
            <person name="Choi C."/>
            <person name="Clum A."/>
            <person name="Coughlan A.Y."/>
            <person name="Deshpande S."/>
            <person name="Douglass A.P."/>
            <person name="Hanson S.J."/>
            <person name="Klenk H.-P."/>
            <person name="Labutti K."/>
            <person name="Lapidus A."/>
            <person name="Lindquist E."/>
            <person name="Lipzen A."/>
            <person name="Meier-Kolthoff J.P."/>
            <person name="Ohm R.A."/>
            <person name="Otillar R.P."/>
            <person name="Pangilinan J."/>
            <person name="Peng Y."/>
            <person name="Rokas A."/>
            <person name="Rosa C.A."/>
            <person name="Scheuner C."/>
            <person name="Sibirny A.A."/>
            <person name="Slot J.C."/>
            <person name="Stielow J.B."/>
            <person name="Sun H."/>
            <person name="Kurtzman C.P."/>
            <person name="Blackwell M."/>
            <person name="Grigoriev I.V."/>
            <person name="Jeffries T.W."/>
        </authorList>
    </citation>
    <scope>NUCLEOTIDE SEQUENCE [LARGE SCALE GENOMIC DNA]</scope>
    <source>
        <strain evidence="3">NRRL YB-2248</strain>
    </source>
</reference>
<dbReference type="Gene3D" id="3.90.830.10">
    <property type="entry name" value="Syntaxin Binding Protein 1, Chain A, domain 2"/>
    <property type="match status" value="1"/>
</dbReference>
<dbReference type="InterPro" id="IPR036045">
    <property type="entry name" value="Sec1-like_sf"/>
</dbReference>
<dbReference type="InterPro" id="IPR043127">
    <property type="entry name" value="Sec-1-like_dom3a"/>
</dbReference>
<evidence type="ECO:0000313" key="2">
    <source>
        <dbReference type="EMBL" id="ODV86637.1"/>
    </source>
</evidence>
<dbReference type="Gene3D" id="3.40.50.1910">
    <property type="match status" value="2"/>
</dbReference>
<dbReference type="InterPro" id="IPR027482">
    <property type="entry name" value="Sec1-like_dom2"/>
</dbReference>
<accession>A0A1E4T4E3</accession>
<proteinExistence type="inferred from homology"/>
<protein>
    <recommendedName>
        <fullName evidence="4">Sec1-like protein</fullName>
    </recommendedName>
</protein>
<comment type="similarity">
    <text evidence="1">Belongs to the STXBP/unc-18/SEC1 family.</text>
</comment>
<dbReference type="InterPro" id="IPR001619">
    <property type="entry name" value="Sec1-like"/>
</dbReference>
<dbReference type="OrthoDB" id="10262287at2759"/>
<keyword evidence="3" id="KW-1185">Reference proteome</keyword>
<sequence length="633" mass="72799">MAIAPITGTIKRRVITDISVGIFVFLFDGSIQVLDVVSLLIKSKLLPYTKNHTISFILTNHLMKTNELIVENLGLKGDLELFEWNTSIPLIIEDDLISLNLKYGGLKELFLNDSIEPIQLLADSLLNLIIKSDYKIRITNTFLKGSFSIKFWKIFNNLYDRHLNSLDPIHKKLINDQDETLFLDQYSFFNRNIDFVCFDRGVDLISCLLTQLTYTGLTDDIIGTDMGIVNFPILNPETNELEEFKLSLGDSNDFIYPLIKNLNFSMVGSILNSKAKEIQKEFDKRNSLNDIDSMKKFVGELNLLKDNQRWVQKHTTLAEFILQSVKKGEDDDSSIMNEIDIPSYNYFNQFIELQQDILSDNLDNKKNCNLILEFMYKFEPKIQDIIKLLILTTIVKKGIREFEYDYMKSEILNLYGLKYLKLFIRLKELKLVYNKETTSFLSGPSIIEEQSFDSIQLINDFRSISNYLNLMPIVDQQDLNNPKDADFGLPGFVPIITRLIEAIYDRDFLSATTSLTTTTTTSSSSHTNHRPKTRLRKYGWDNLDLSNLNGEVKQDFLITENKKKLFDSIIPPKLSNLTNRKDVIIVSVIGGLTYSEISTIRFILQKNEVTKDKQLIILTTGVIKSDDVINCLI</sequence>
<organism evidence="2 3">
    <name type="scientific">[Candida] arabinofermentans NRRL YB-2248</name>
    <dbReference type="NCBI Taxonomy" id="983967"/>
    <lineage>
        <taxon>Eukaryota</taxon>
        <taxon>Fungi</taxon>
        <taxon>Dikarya</taxon>
        <taxon>Ascomycota</taxon>
        <taxon>Saccharomycotina</taxon>
        <taxon>Pichiomycetes</taxon>
        <taxon>Pichiales</taxon>
        <taxon>Pichiaceae</taxon>
        <taxon>Ogataea</taxon>
        <taxon>Ogataea/Candida clade</taxon>
    </lineage>
</organism>
<dbReference type="SUPFAM" id="SSF56815">
    <property type="entry name" value="Sec1/munc18-like (SM) proteins"/>
    <property type="match status" value="1"/>
</dbReference>
<gene>
    <name evidence="2" type="ORF">CANARDRAFT_195880</name>
</gene>